<reference evidence="3" key="1">
    <citation type="submission" date="2009-02" db="EMBL/GenBank/DDBJ databases">
        <title>Annotation of Streptomyces griseoflavus strain Tu4000.</title>
        <authorList>
            <consortium name="The Broad Institute Genome Sequencing Platform"/>
            <consortium name="Broad Institute Microbial Sequencing Center"/>
            <person name="Fischbach M."/>
            <person name="Godfrey P."/>
            <person name="Ward D."/>
            <person name="Young S."/>
            <person name="Zeng Q."/>
            <person name="Koehrsen M."/>
            <person name="Alvarado L."/>
            <person name="Berlin A.M."/>
            <person name="Bochicchio J."/>
            <person name="Borenstein D."/>
            <person name="Chapman S.B."/>
            <person name="Chen Z."/>
            <person name="Engels R."/>
            <person name="Freedman E."/>
            <person name="Gellesch M."/>
            <person name="Goldberg J."/>
            <person name="Griggs A."/>
            <person name="Gujja S."/>
            <person name="Heilman E.R."/>
            <person name="Heiman D.I."/>
            <person name="Hepburn T.A."/>
            <person name="Howarth C."/>
            <person name="Jen D."/>
            <person name="Larson L."/>
            <person name="Lewis B."/>
            <person name="Mehta T."/>
            <person name="Park D."/>
            <person name="Pearson M."/>
            <person name="Richards J."/>
            <person name="Roberts A."/>
            <person name="Saif S."/>
            <person name="Shea T.D."/>
            <person name="Shenoy N."/>
            <person name="Sisk P."/>
            <person name="Stolte C."/>
            <person name="Sykes S.N."/>
            <person name="Thomson T."/>
            <person name="Walk T."/>
            <person name="White J."/>
            <person name="Yandava C."/>
            <person name="Straight P."/>
            <person name="Clardy J."/>
            <person name="Hung D."/>
            <person name="Kolter R."/>
            <person name="Mekalanos J."/>
            <person name="Walker S."/>
            <person name="Walsh C.T."/>
            <person name="Wieland-Brown L.C."/>
            <person name="Haas B."/>
            <person name="Nusbaum C."/>
            <person name="Birren B."/>
        </authorList>
    </citation>
    <scope>NUCLEOTIDE SEQUENCE [LARGE SCALE GENOMIC DNA]</scope>
    <source>
        <strain evidence="3">Tu4000</strain>
    </source>
</reference>
<dbReference type="InterPro" id="IPR012337">
    <property type="entry name" value="RNaseH-like_sf"/>
</dbReference>
<feature type="region of interest" description="Disordered" evidence="1">
    <location>
        <begin position="56"/>
        <end position="76"/>
    </location>
</feature>
<evidence type="ECO:0000313" key="3">
    <source>
        <dbReference type="EMBL" id="EFL42792.1"/>
    </source>
</evidence>
<accession>D9XZG0</accession>
<dbReference type="Gene3D" id="3.30.420.10">
    <property type="entry name" value="Ribonuclease H-like superfamily/Ribonuclease H"/>
    <property type="match status" value="1"/>
</dbReference>
<dbReference type="HOGENOM" id="CLU_027402_15_6_11"/>
<proteinExistence type="predicted"/>
<dbReference type="eggNOG" id="COG2801">
    <property type="taxonomic scope" value="Bacteria"/>
</dbReference>
<gene>
    <name evidence="3" type="ORF">SSRG_05596</name>
</gene>
<evidence type="ECO:0000313" key="4">
    <source>
        <dbReference type="Proteomes" id="UP000002968"/>
    </source>
</evidence>
<name>D9XZG0_9ACTN</name>
<dbReference type="EMBL" id="GG657758">
    <property type="protein sequence ID" value="EFL42792.1"/>
    <property type="molecule type" value="Genomic_DNA"/>
</dbReference>
<dbReference type="AlphaFoldDB" id="D9XZG0"/>
<organism evidence="3 4">
    <name type="scientific">Streptomyces griseoflavus Tu4000</name>
    <dbReference type="NCBI Taxonomy" id="467200"/>
    <lineage>
        <taxon>Bacteria</taxon>
        <taxon>Bacillati</taxon>
        <taxon>Actinomycetota</taxon>
        <taxon>Actinomycetes</taxon>
        <taxon>Kitasatosporales</taxon>
        <taxon>Streptomycetaceae</taxon>
        <taxon>Streptomyces</taxon>
    </lineage>
</organism>
<feature type="domain" description="Integrase catalytic" evidence="2">
    <location>
        <begin position="1"/>
        <end position="72"/>
    </location>
</feature>
<dbReference type="Pfam" id="PF13683">
    <property type="entry name" value="rve_3"/>
    <property type="match status" value="1"/>
</dbReference>
<dbReference type="STRING" id="467200.SSRG_05596"/>
<dbReference type="GO" id="GO:0003676">
    <property type="term" value="F:nucleic acid binding"/>
    <property type="evidence" value="ECO:0007669"/>
    <property type="project" value="InterPro"/>
</dbReference>
<dbReference type="InterPro" id="IPR001584">
    <property type="entry name" value="Integrase_cat-core"/>
</dbReference>
<evidence type="ECO:0000259" key="2">
    <source>
        <dbReference type="PROSITE" id="PS50994"/>
    </source>
</evidence>
<keyword evidence="4" id="KW-1185">Reference proteome</keyword>
<dbReference type="PROSITE" id="PS50994">
    <property type="entry name" value="INTEGRASE"/>
    <property type="match status" value="1"/>
</dbReference>
<dbReference type="InterPro" id="IPR036397">
    <property type="entry name" value="RNaseH_sf"/>
</dbReference>
<dbReference type="Proteomes" id="UP000002968">
    <property type="component" value="Unassembled WGS sequence"/>
</dbReference>
<evidence type="ECO:0000256" key="1">
    <source>
        <dbReference type="SAM" id="MobiDB-lite"/>
    </source>
</evidence>
<sequence>MCRPDAPWRPQTDGKVERFHRTPLDAGAYHRPCTSHAERRAAFPDWLDRYNYHRPHTGIGGHPPASRVTDLCGQHT</sequence>
<dbReference type="SUPFAM" id="SSF53098">
    <property type="entry name" value="Ribonuclease H-like"/>
    <property type="match status" value="1"/>
</dbReference>
<protein>
    <submittedName>
        <fullName evidence="3">Transposase</fullName>
    </submittedName>
</protein>
<dbReference type="GO" id="GO:0015074">
    <property type="term" value="P:DNA integration"/>
    <property type="evidence" value="ECO:0007669"/>
    <property type="project" value="InterPro"/>
</dbReference>